<dbReference type="OrthoDB" id="25778at2759"/>
<dbReference type="EMBL" id="JACAZI010000023">
    <property type="protein sequence ID" value="KAF7336375.1"/>
    <property type="molecule type" value="Genomic_DNA"/>
</dbReference>
<dbReference type="AlphaFoldDB" id="A0A8H6X879"/>
<protein>
    <submittedName>
        <fullName evidence="2">Glycosyltransferase family 1 protein</fullName>
    </submittedName>
</protein>
<evidence type="ECO:0000256" key="1">
    <source>
        <dbReference type="SAM" id="MobiDB-lite"/>
    </source>
</evidence>
<organism evidence="2 3">
    <name type="scientific">Mycena venus</name>
    <dbReference type="NCBI Taxonomy" id="2733690"/>
    <lineage>
        <taxon>Eukaryota</taxon>
        <taxon>Fungi</taxon>
        <taxon>Dikarya</taxon>
        <taxon>Basidiomycota</taxon>
        <taxon>Agaricomycotina</taxon>
        <taxon>Agaricomycetes</taxon>
        <taxon>Agaricomycetidae</taxon>
        <taxon>Agaricales</taxon>
        <taxon>Marasmiineae</taxon>
        <taxon>Mycenaceae</taxon>
        <taxon>Mycena</taxon>
    </lineage>
</organism>
<keyword evidence="3" id="KW-1185">Reference proteome</keyword>
<sequence length="269" mass="29427">MTHYPVVGPSFSLPPPASDGGHRMSSATPLAPRLFAPPPTASPVLSGLGAPLASTLGCFFSRTMPAASALTASVCFWVREPAVTCVTHFCHGQRGWSGCVGEGGEFRAAPQLWSGACGSRWPVLRMRRLFVVRRGRLDASVSALWPSPHPLRHPHPHLYQHSHSIGQSPPCADTRLEHVGWAVSHQFMFYTLGEDYHALILVRRYQFAIGGAKIDIWHEVEVSTFVFELGAMRVRRGGVHQRYGSSLRAIHRRSCASSSFDKPLASSPI</sequence>
<dbReference type="Proteomes" id="UP000620124">
    <property type="component" value="Unassembled WGS sequence"/>
</dbReference>
<gene>
    <name evidence="2" type="ORF">MVEN_02186100</name>
</gene>
<name>A0A8H6X879_9AGAR</name>
<keyword evidence="2" id="KW-0808">Transferase</keyword>
<dbReference type="GO" id="GO:0016740">
    <property type="term" value="F:transferase activity"/>
    <property type="evidence" value="ECO:0007669"/>
    <property type="project" value="UniProtKB-KW"/>
</dbReference>
<evidence type="ECO:0000313" key="3">
    <source>
        <dbReference type="Proteomes" id="UP000620124"/>
    </source>
</evidence>
<feature type="region of interest" description="Disordered" evidence="1">
    <location>
        <begin position="1"/>
        <end position="29"/>
    </location>
</feature>
<evidence type="ECO:0000313" key="2">
    <source>
        <dbReference type="EMBL" id="KAF7336375.1"/>
    </source>
</evidence>
<accession>A0A8H6X879</accession>
<reference evidence="2" key="1">
    <citation type="submission" date="2020-05" db="EMBL/GenBank/DDBJ databases">
        <title>Mycena genomes resolve the evolution of fungal bioluminescence.</title>
        <authorList>
            <person name="Tsai I.J."/>
        </authorList>
    </citation>
    <scope>NUCLEOTIDE SEQUENCE</scope>
    <source>
        <strain evidence="2">CCC161011</strain>
    </source>
</reference>
<comment type="caution">
    <text evidence="2">The sequence shown here is derived from an EMBL/GenBank/DDBJ whole genome shotgun (WGS) entry which is preliminary data.</text>
</comment>
<proteinExistence type="predicted"/>